<dbReference type="InterPro" id="IPR004843">
    <property type="entry name" value="Calcineurin-like_PHP"/>
</dbReference>
<accession>A0A0H3YEG4</accession>
<evidence type="ECO:0000259" key="1">
    <source>
        <dbReference type="Pfam" id="PF00149"/>
    </source>
</evidence>
<dbReference type="InterPro" id="IPR029052">
    <property type="entry name" value="Metallo-depent_PP-like"/>
</dbReference>
<dbReference type="EMBL" id="KR604693">
    <property type="protein sequence ID" value="AKN21184.1"/>
    <property type="molecule type" value="Genomic_DNA"/>
</dbReference>
<dbReference type="Pfam" id="PF00149">
    <property type="entry name" value="Metallophos"/>
    <property type="match status" value="1"/>
</dbReference>
<dbReference type="Proteomes" id="UP000203782">
    <property type="component" value="Segment"/>
</dbReference>
<protein>
    <submittedName>
        <fullName evidence="2">Calcineurin-like phosphoesterase</fullName>
    </submittedName>
</protein>
<dbReference type="SUPFAM" id="SSF56300">
    <property type="entry name" value="Metallo-dependent phosphatases"/>
    <property type="match status" value="1"/>
</dbReference>
<dbReference type="GO" id="GO:0016787">
    <property type="term" value="F:hydrolase activity"/>
    <property type="evidence" value="ECO:0007669"/>
    <property type="project" value="InterPro"/>
</dbReference>
<organism evidence="2 3">
    <name type="scientific">Pectobacterium phage Peat1</name>
    <dbReference type="NCBI Taxonomy" id="1654601"/>
    <lineage>
        <taxon>Viruses</taxon>
        <taxon>Duplodnaviria</taxon>
        <taxon>Heunggongvirae</taxon>
        <taxon>Uroviricota</taxon>
        <taxon>Caudoviricetes</taxon>
        <taxon>Autographivirales</taxon>
        <taxon>Autoscriptoviridae</taxon>
        <taxon>Corkvirinae</taxon>
        <taxon>Phimunavirus</taxon>
        <taxon>Phimunavirus peat1</taxon>
    </lineage>
</organism>
<reference evidence="2 3" key="1">
    <citation type="journal article" date="2015" name="Genome Announc.">
        <title>Complete Genome Sequence of Phytopathogenic Pectobacterium atrosepticum Bacteriophage Peat1.</title>
        <authorList>
            <person name="Kalischuk M."/>
            <person name="Hachey J."/>
            <person name="Kawchuk L."/>
        </authorList>
    </citation>
    <scope>NUCLEOTIDE SEQUENCE [LARGE SCALE GENOMIC DNA]</scope>
</reference>
<sequence length="324" mass="36044">MAKLNLIKLFTREQHQSILSQFKDNVTAAVQYNTMAGFDEPVVYRQVVAYWRSIFIENAGSKGKADSALKEVRKLVQPSPTDDIGETYVPAVARRILVVGDLHEPYTHPDAYKFLKHMRDTYKPDVVVQIGDETDGHAISFHDSDVNLDSAGVELEKAKQGLEQLHELFPNLLVCDSNHGSLIYRRAKAHGLPVQFIKKYRDILFPEHGSPGWSWGDAWDLTTPMGTIRFQHQVAGDLLLSAAHERKSMVIGHFHGKYDIQYAASSTALYFGAHCGCLIDNKSMAFAYGKLSRSKPILGVMTITDGCPALNPMLLDGDGKWVGA</sequence>
<keyword evidence="3" id="KW-1185">Reference proteome</keyword>
<proteinExistence type="predicted"/>
<evidence type="ECO:0000313" key="3">
    <source>
        <dbReference type="Proteomes" id="UP000203782"/>
    </source>
</evidence>
<feature type="domain" description="Calcineurin-like phosphoesterase" evidence="1">
    <location>
        <begin position="95"/>
        <end position="143"/>
    </location>
</feature>
<name>A0A0H3YEG4_9CAUD</name>
<dbReference type="GeneID" id="26795814"/>
<evidence type="ECO:0000313" key="2">
    <source>
        <dbReference type="EMBL" id="AKN21184.1"/>
    </source>
</evidence>
<dbReference type="OrthoDB" id="4771at10239"/>
<dbReference type="KEGG" id="vg:26795814"/>
<dbReference type="RefSeq" id="YP_009224658.1">
    <property type="nucleotide sequence ID" value="NC_029081.1"/>
</dbReference>